<dbReference type="EMBL" id="LN720399">
    <property type="protein sequence ID" value="CEP08864.1"/>
    <property type="molecule type" value="Genomic_DNA"/>
</dbReference>
<dbReference type="OrthoDB" id="2641892at2759"/>
<proteinExistence type="predicted"/>
<protein>
    <submittedName>
        <fullName evidence="1">Uncharacterized protein</fullName>
    </submittedName>
</protein>
<keyword evidence="2" id="KW-1185">Reference proteome</keyword>
<reference evidence="1 2" key="1">
    <citation type="submission" date="2014-09" db="EMBL/GenBank/DDBJ databases">
        <authorList>
            <person name="Ellenberger Sabrina"/>
        </authorList>
    </citation>
    <scope>NUCLEOTIDE SEQUENCE [LARGE SCALE GENOMIC DNA]</scope>
    <source>
        <strain evidence="1 2">CBS 412.66</strain>
    </source>
</reference>
<sequence length="106" mass="12388">MHLNSTNLLDLLRVVYADINNSLTDDQYFAARVILTPKNKDVAVINKLLLEYMPGRKISYFSRDQICDPQFRMHVPVELLNSVESGSTHWRSYYLAKKLKSCRWPL</sequence>
<name>A0A0B7N159_9FUNG</name>
<dbReference type="Proteomes" id="UP000054107">
    <property type="component" value="Unassembled WGS sequence"/>
</dbReference>
<organism evidence="1 2">
    <name type="scientific">Parasitella parasitica</name>
    <dbReference type="NCBI Taxonomy" id="35722"/>
    <lineage>
        <taxon>Eukaryota</taxon>
        <taxon>Fungi</taxon>
        <taxon>Fungi incertae sedis</taxon>
        <taxon>Mucoromycota</taxon>
        <taxon>Mucoromycotina</taxon>
        <taxon>Mucoromycetes</taxon>
        <taxon>Mucorales</taxon>
        <taxon>Mucorineae</taxon>
        <taxon>Mucoraceae</taxon>
        <taxon>Parasitella</taxon>
    </lineage>
</organism>
<gene>
    <name evidence="1" type="primary">PARPA_02253.1 scaffold 3493</name>
</gene>
<dbReference type="AlphaFoldDB" id="A0A0B7N159"/>
<evidence type="ECO:0000313" key="1">
    <source>
        <dbReference type="EMBL" id="CEP08864.1"/>
    </source>
</evidence>
<accession>A0A0B7N159</accession>
<evidence type="ECO:0000313" key="2">
    <source>
        <dbReference type="Proteomes" id="UP000054107"/>
    </source>
</evidence>